<gene>
    <name evidence="1" type="ORF">M9H77_13682</name>
</gene>
<protein>
    <submittedName>
        <fullName evidence="1">Uncharacterized protein</fullName>
    </submittedName>
</protein>
<comment type="caution">
    <text evidence="1">The sequence shown here is derived from an EMBL/GenBank/DDBJ whole genome shotgun (WGS) entry which is preliminary data.</text>
</comment>
<name>A0ACC0BL38_CATRO</name>
<dbReference type="EMBL" id="CM044703">
    <property type="protein sequence ID" value="KAI5673318.1"/>
    <property type="molecule type" value="Genomic_DNA"/>
</dbReference>
<dbReference type="Proteomes" id="UP001060085">
    <property type="component" value="Linkage Group LG03"/>
</dbReference>
<proteinExistence type="predicted"/>
<organism evidence="1 2">
    <name type="scientific">Catharanthus roseus</name>
    <name type="common">Madagascar periwinkle</name>
    <name type="synonym">Vinca rosea</name>
    <dbReference type="NCBI Taxonomy" id="4058"/>
    <lineage>
        <taxon>Eukaryota</taxon>
        <taxon>Viridiplantae</taxon>
        <taxon>Streptophyta</taxon>
        <taxon>Embryophyta</taxon>
        <taxon>Tracheophyta</taxon>
        <taxon>Spermatophyta</taxon>
        <taxon>Magnoliopsida</taxon>
        <taxon>eudicotyledons</taxon>
        <taxon>Gunneridae</taxon>
        <taxon>Pentapetalae</taxon>
        <taxon>asterids</taxon>
        <taxon>lamiids</taxon>
        <taxon>Gentianales</taxon>
        <taxon>Apocynaceae</taxon>
        <taxon>Rauvolfioideae</taxon>
        <taxon>Vinceae</taxon>
        <taxon>Catharanthinae</taxon>
        <taxon>Catharanthus</taxon>
    </lineage>
</organism>
<keyword evidence="2" id="KW-1185">Reference proteome</keyword>
<evidence type="ECO:0000313" key="2">
    <source>
        <dbReference type="Proteomes" id="UP001060085"/>
    </source>
</evidence>
<sequence>MGYVMKTSQIPMGVIDDVNKLNMNFLWFEDREKEGMSLVAWEKVRTPKSIEGLGQLNLWLRNDASLGKLSWRLLKEPQALWSPMLIAKYGRPSVAIDKEKMYFSHLERAIAWV</sequence>
<accession>A0ACC0BL38</accession>
<reference evidence="2" key="1">
    <citation type="journal article" date="2023" name="Nat. Plants">
        <title>Single-cell RNA sequencing provides a high-resolution roadmap for understanding the multicellular compartmentation of specialized metabolism.</title>
        <authorList>
            <person name="Sun S."/>
            <person name="Shen X."/>
            <person name="Li Y."/>
            <person name="Li Y."/>
            <person name="Wang S."/>
            <person name="Li R."/>
            <person name="Zhang H."/>
            <person name="Shen G."/>
            <person name="Guo B."/>
            <person name="Wei J."/>
            <person name="Xu J."/>
            <person name="St-Pierre B."/>
            <person name="Chen S."/>
            <person name="Sun C."/>
        </authorList>
    </citation>
    <scope>NUCLEOTIDE SEQUENCE [LARGE SCALE GENOMIC DNA]</scope>
</reference>
<evidence type="ECO:0000313" key="1">
    <source>
        <dbReference type="EMBL" id="KAI5673318.1"/>
    </source>
</evidence>